<keyword evidence="3" id="KW-0862">Zinc</keyword>
<dbReference type="GO" id="GO:0008270">
    <property type="term" value="F:zinc ion binding"/>
    <property type="evidence" value="ECO:0007669"/>
    <property type="project" value="UniProtKB-KW"/>
</dbReference>
<dbReference type="Proteomes" id="UP001237642">
    <property type="component" value="Unassembled WGS sequence"/>
</dbReference>
<dbReference type="PANTHER" id="PTHR33248">
    <property type="entry name" value="ZINC ION-BINDING PROTEIN"/>
    <property type="match status" value="1"/>
</dbReference>
<proteinExistence type="predicted"/>
<evidence type="ECO:0000313" key="9">
    <source>
        <dbReference type="Proteomes" id="UP001237642"/>
    </source>
</evidence>
<dbReference type="InterPro" id="IPR010666">
    <property type="entry name" value="Znf_GRF"/>
</dbReference>
<comment type="caution">
    <text evidence="8">The sequence shown here is derived from an EMBL/GenBank/DDBJ whole genome shotgun (WGS) entry which is preliminary data.</text>
</comment>
<reference evidence="8" key="1">
    <citation type="submission" date="2023-02" db="EMBL/GenBank/DDBJ databases">
        <title>Genome of toxic invasive species Heracleum sosnowskyi carries increased number of genes despite the absence of recent whole-genome duplications.</title>
        <authorList>
            <person name="Schelkunov M."/>
            <person name="Shtratnikova V."/>
            <person name="Makarenko M."/>
            <person name="Klepikova A."/>
            <person name="Omelchenko D."/>
            <person name="Novikova G."/>
            <person name="Obukhova E."/>
            <person name="Bogdanov V."/>
            <person name="Penin A."/>
            <person name="Logacheva M."/>
        </authorList>
    </citation>
    <scope>NUCLEOTIDE SEQUENCE</scope>
    <source>
        <strain evidence="8">Hsosn_3</strain>
        <tissue evidence="8">Leaf</tissue>
    </source>
</reference>
<feature type="transmembrane region" description="Helical" evidence="6">
    <location>
        <begin position="139"/>
        <end position="158"/>
    </location>
</feature>
<evidence type="ECO:0000256" key="3">
    <source>
        <dbReference type="ARBA" id="ARBA00022833"/>
    </source>
</evidence>
<protein>
    <submittedName>
        <fullName evidence="8">GRF-type domain-containing protein</fullName>
    </submittedName>
</protein>
<keyword evidence="9" id="KW-1185">Reference proteome</keyword>
<evidence type="ECO:0000313" key="8">
    <source>
        <dbReference type="EMBL" id="KAK1373721.1"/>
    </source>
</evidence>
<keyword evidence="2 4" id="KW-0863">Zinc-finger</keyword>
<evidence type="ECO:0000256" key="5">
    <source>
        <dbReference type="SAM" id="Coils"/>
    </source>
</evidence>
<feature type="coiled-coil region" evidence="5">
    <location>
        <begin position="81"/>
        <end position="115"/>
    </location>
</feature>
<feature type="domain" description="GRF-type" evidence="7">
    <location>
        <begin position="27"/>
        <end position="72"/>
    </location>
</feature>
<gene>
    <name evidence="8" type="ORF">POM88_029914</name>
</gene>
<dbReference type="EMBL" id="JAUIZM010000007">
    <property type="protein sequence ID" value="KAK1373721.1"/>
    <property type="molecule type" value="Genomic_DNA"/>
</dbReference>
<keyword evidence="5" id="KW-0175">Coiled coil</keyword>
<organism evidence="8 9">
    <name type="scientific">Heracleum sosnowskyi</name>
    <dbReference type="NCBI Taxonomy" id="360622"/>
    <lineage>
        <taxon>Eukaryota</taxon>
        <taxon>Viridiplantae</taxon>
        <taxon>Streptophyta</taxon>
        <taxon>Embryophyta</taxon>
        <taxon>Tracheophyta</taxon>
        <taxon>Spermatophyta</taxon>
        <taxon>Magnoliopsida</taxon>
        <taxon>eudicotyledons</taxon>
        <taxon>Gunneridae</taxon>
        <taxon>Pentapetalae</taxon>
        <taxon>asterids</taxon>
        <taxon>campanulids</taxon>
        <taxon>Apiales</taxon>
        <taxon>Apiaceae</taxon>
        <taxon>Apioideae</taxon>
        <taxon>apioid superclade</taxon>
        <taxon>Tordylieae</taxon>
        <taxon>Tordyliinae</taxon>
        <taxon>Heracleum</taxon>
    </lineage>
</organism>
<dbReference type="PROSITE" id="PS51999">
    <property type="entry name" value="ZF_GRF"/>
    <property type="match status" value="1"/>
</dbReference>
<keyword evidence="6" id="KW-0812">Transmembrane</keyword>
<keyword evidence="1" id="KW-0479">Metal-binding</keyword>
<evidence type="ECO:0000256" key="4">
    <source>
        <dbReference type="PROSITE-ProRule" id="PRU01343"/>
    </source>
</evidence>
<keyword evidence="6" id="KW-1133">Transmembrane helix</keyword>
<accession>A0AAD8HVZ5</accession>
<reference evidence="8" key="2">
    <citation type="submission" date="2023-05" db="EMBL/GenBank/DDBJ databases">
        <authorList>
            <person name="Schelkunov M.I."/>
        </authorList>
    </citation>
    <scope>NUCLEOTIDE SEQUENCE</scope>
    <source>
        <strain evidence="8">Hsosn_3</strain>
        <tissue evidence="8">Leaf</tissue>
    </source>
</reference>
<evidence type="ECO:0000256" key="2">
    <source>
        <dbReference type="ARBA" id="ARBA00022771"/>
    </source>
</evidence>
<evidence type="ECO:0000259" key="7">
    <source>
        <dbReference type="PROSITE" id="PS51999"/>
    </source>
</evidence>
<name>A0AAD8HVZ5_9APIA</name>
<evidence type="ECO:0000256" key="1">
    <source>
        <dbReference type="ARBA" id="ARBA00022723"/>
    </source>
</evidence>
<evidence type="ECO:0000256" key="6">
    <source>
        <dbReference type="SAM" id="Phobius"/>
    </source>
</evidence>
<keyword evidence="6" id="KW-0472">Membrane</keyword>
<dbReference type="AlphaFoldDB" id="A0AAD8HVZ5"/>
<sequence>MSSSSSNSRSSIKGSRRLDPKFEYVNCRCGISAPCWEAWRIGTLDPGRRFFGCSRYKDPNLSCNFFQWAEPPYTDRAREVIDELKRKLDVKSGEIQRVNEEFSFAEKKVILLNEELMISKKKNKEYEVLIVKMEKTIHWLKKLFVVVVLVMLVVFVLIM</sequence>